<evidence type="ECO:0000313" key="3">
    <source>
        <dbReference type="Proteomes" id="UP001283361"/>
    </source>
</evidence>
<gene>
    <name evidence="2" type="ORF">RRG08_041120</name>
</gene>
<protein>
    <recommendedName>
        <fullName evidence="4">Secreted protein</fullName>
    </recommendedName>
</protein>
<name>A0AAE1CP98_9GAST</name>
<organism evidence="2 3">
    <name type="scientific">Elysia crispata</name>
    <name type="common">lettuce slug</name>
    <dbReference type="NCBI Taxonomy" id="231223"/>
    <lineage>
        <taxon>Eukaryota</taxon>
        <taxon>Metazoa</taxon>
        <taxon>Spiralia</taxon>
        <taxon>Lophotrochozoa</taxon>
        <taxon>Mollusca</taxon>
        <taxon>Gastropoda</taxon>
        <taxon>Heterobranchia</taxon>
        <taxon>Euthyneura</taxon>
        <taxon>Panpulmonata</taxon>
        <taxon>Sacoglossa</taxon>
        <taxon>Placobranchoidea</taxon>
        <taxon>Plakobranchidae</taxon>
        <taxon>Elysia</taxon>
    </lineage>
</organism>
<sequence>MRLVKTSAWTFLGLFFQGRCHAVIYDSTIAAGRGLARNSPRLKDFSDKINTTVTLCWREQAWPMCLNKSGGYIYLFRLKPRRVFRFYPPRLEVMQARSPSSLRLAIDTCRDELLRMARASLYSPFQHV</sequence>
<keyword evidence="3" id="KW-1185">Reference proteome</keyword>
<feature type="chain" id="PRO_5042025159" description="Secreted protein" evidence="1">
    <location>
        <begin position="23"/>
        <end position="128"/>
    </location>
</feature>
<reference evidence="2" key="1">
    <citation type="journal article" date="2023" name="G3 (Bethesda)">
        <title>A reference genome for the long-term kleptoplast-retaining sea slug Elysia crispata morphotype clarki.</title>
        <authorList>
            <person name="Eastman K.E."/>
            <person name="Pendleton A.L."/>
            <person name="Shaikh M.A."/>
            <person name="Suttiyut T."/>
            <person name="Ogas R."/>
            <person name="Tomko P."/>
            <person name="Gavelis G."/>
            <person name="Widhalm J.R."/>
            <person name="Wisecaver J.H."/>
        </authorList>
    </citation>
    <scope>NUCLEOTIDE SEQUENCE</scope>
    <source>
        <strain evidence="2">ECLA1</strain>
    </source>
</reference>
<dbReference type="Proteomes" id="UP001283361">
    <property type="component" value="Unassembled WGS sequence"/>
</dbReference>
<accession>A0AAE1CP98</accession>
<proteinExistence type="predicted"/>
<evidence type="ECO:0000313" key="2">
    <source>
        <dbReference type="EMBL" id="KAK3724636.1"/>
    </source>
</evidence>
<keyword evidence="1" id="KW-0732">Signal</keyword>
<feature type="signal peptide" evidence="1">
    <location>
        <begin position="1"/>
        <end position="22"/>
    </location>
</feature>
<dbReference type="AlphaFoldDB" id="A0AAE1CP98"/>
<evidence type="ECO:0008006" key="4">
    <source>
        <dbReference type="Google" id="ProtNLM"/>
    </source>
</evidence>
<dbReference type="EMBL" id="JAWDGP010007341">
    <property type="protein sequence ID" value="KAK3724636.1"/>
    <property type="molecule type" value="Genomic_DNA"/>
</dbReference>
<evidence type="ECO:0000256" key="1">
    <source>
        <dbReference type="SAM" id="SignalP"/>
    </source>
</evidence>
<comment type="caution">
    <text evidence="2">The sequence shown here is derived from an EMBL/GenBank/DDBJ whole genome shotgun (WGS) entry which is preliminary data.</text>
</comment>